<evidence type="ECO:0000256" key="2">
    <source>
        <dbReference type="ARBA" id="ARBA00023134"/>
    </source>
</evidence>
<dbReference type="InterPro" id="IPR041588">
    <property type="entry name" value="Integrase_H2C2"/>
</dbReference>
<feature type="non-terminal residue" evidence="4">
    <location>
        <position position="611"/>
    </location>
</feature>
<dbReference type="SMART" id="SM00173">
    <property type="entry name" value="RAS"/>
    <property type="match status" value="1"/>
</dbReference>
<feature type="domain" description="Integrase catalytic" evidence="3">
    <location>
        <begin position="460"/>
        <end position="611"/>
    </location>
</feature>
<dbReference type="InterPro" id="IPR001806">
    <property type="entry name" value="Small_GTPase"/>
</dbReference>
<dbReference type="PRINTS" id="PR00449">
    <property type="entry name" value="RASTRNSFRMNG"/>
</dbReference>
<dbReference type="PROSITE" id="PS51420">
    <property type="entry name" value="RHO"/>
    <property type="match status" value="1"/>
</dbReference>
<dbReference type="InterPro" id="IPR027417">
    <property type="entry name" value="P-loop_NTPase"/>
</dbReference>
<dbReference type="Gene3D" id="3.30.420.10">
    <property type="entry name" value="Ribonuclease H-like superfamily/Ribonuclease H"/>
    <property type="match status" value="1"/>
</dbReference>
<sequence length="611" mass="69081">MKNIHHNIRHRLITMESQMTRCKVVVVGDTQCGKTALLHVFAKDCYPENYVATVFENYTASFEIEKQRIELNMWDTSAAAPSLNSQHEGTVQSLASIKHFICFTTFLPNQAQGTLWYSAILAIKVHCRGCSLNINCNLLLSSGSAYYDNVRPLAYPDSDAVLICFDVSRPETLDSVLKKWQSETQEFCPNAKVVLVGCKLDMRTDLSTLLELSKQRLIPVTHEQGSTLARQIGAVAYMECSSKVSENSVRDVFHVTTLASVNKMHKHLKRSNSKRGLKRVSQMPGRTDLLENTEMRKDRSSHKYLQVSAAPARKITLSNVPPFHKTELARYGQILSGSRRIPLGCKAPQLNHIVPFCRPLVTGWLSGDVTDQEVDTHKVLQMLAYQVVLPKSLVPVALQSLHNDITGGHLGVAKLRWKFQGRFFWHGWGNEVEQWVKQCEACNMYKTTGTTPRAPMCLVQAFCPFEKVGIELIGPLPIFSNGHRHNMVIVDYFSKWAEAFPIPDKEPSTVAKILEQFILRFGTPHTIYTDQGKNFDCTLFKEVYNLLQIHKTRTTPYNPQSDGLMKRFNQTLGTVLSAFANTNENNWDELLKYVLFAYQSSVQASLCPVWS</sequence>
<evidence type="ECO:0000313" key="5">
    <source>
        <dbReference type="Proteomes" id="UP001166093"/>
    </source>
</evidence>
<dbReference type="SUPFAM" id="SSF52540">
    <property type="entry name" value="P-loop containing nucleoside triphosphate hydrolases"/>
    <property type="match status" value="1"/>
</dbReference>
<reference evidence="4" key="1">
    <citation type="journal article" date="2021" name="Cell">
        <title>Tracing the genetic footprints of vertebrate landing in non-teleost ray-finned fishes.</title>
        <authorList>
            <person name="Bi X."/>
            <person name="Wang K."/>
            <person name="Yang L."/>
            <person name="Pan H."/>
            <person name="Jiang H."/>
            <person name="Wei Q."/>
            <person name="Fang M."/>
            <person name="Yu H."/>
            <person name="Zhu C."/>
            <person name="Cai Y."/>
            <person name="He Y."/>
            <person name="Gan X."/>
            <person name="Zeng H."/>
            <person name="Yu D."/>
            <person name="Zhu Y."/>
            <person name="Jiang H."/>
            <person name="Qiu Q."/>
            <person name="Yang H."/>
            <person name="Zhang Y.E."/>
            <person name="Wang W."/>
            <person name="Zhu M."/>
            <person name="He S."/>
            <person name="Zhang G."/>
        </authorList>
    </citation>
    <scope>NUCLEOTIDE SEQUENCE</scope>
    <source>
        <strain evidence="4">Pddl_001</strain>
    </source>
</reference>
<dbReference type="Pfam" id="PF00071">
    <property type="entry name" value="Ras"/>
    <property type="match status" value="2"/>
</dbReference>
<gene>
    <name evidence="4" type="primary">Rnd2_0</name>
    <name evidence="4" type="ORF">GTO93_0017452</name>
</gene>
<evidence type="ECO:0000256" key="1">
    <source>
        <dbReference type="ARBA" id="ARBA00022741"/>
    </source>
</evidence>
<comment type="caution">
    <text evidence="4">The sequence shown here is derived from an EMBL/GenBank/DDBJ whole genome shotgun (WGS) entry which is preliminary data.</text>
</comment>
<proteinExistence type="predicted"/>
<dbReference type="SMART" id="SM00175">
    <property type="entry name" value="RAB"/>
    <property type="match status" value="1"/>
</dbReference>
<dbReference type="InterPro" id="IPR001584">
    <property type="entry name" value="Integrase_cat-core"/>
</dbReference>
<keyword evidence="2" id="KW-0342">GTP-binding</keyword>
<keyword evidence="5" id="KW-1185">Reference proteome</keyword>
<dbReference type="Gene3D" id="3.40.50.300">
    <property type="entry name" value="P-loop containing nucleotide triphosphate hydrolases"/>
    <property type="match status" value="1"/>
</dbReference>
<dbReference type="EMBL" id="JAAWVQ010009757">
    <property type="protein sequence ID" value="MBN3271330.1"/>
    <property type="molecule type" value="Genomic_DNA"/>
</dbReference>
<dbReference type="PANTHER" id="PTHR24072">
    <property type="entry name" value="RHO FAMILY GTPASE"/>
    <property type="match status" value="1"/>
</dbReference>
<accession>A0ABS2XAW4</accession>
<dbReference type="PROSITE" id="PS51421">
    <property type="entry name" value="RAS"/>
    <property type="match status" value="1"/>
</dbReference>
<dbReference type="PROSITE" id="PS50994">
    <property type="entry name" value="INTEGRASE"/>
    <property type="match status" value="1"/>
</dbReference>
<name>A0ABS2XAW4_POLSP</name>
<dbReference type="InterPro" id="IPR036397">
    <property type="entry name" value="RNaseH_sf"/>
</dbReference>
<dbReference type="Gene3D" id="1.10.340.70">
    <property type="match status" value="1"/>
</dbReference>
<evidence type="ECO:0000313" key="4">
    <source>
        <dbReference type="EMBL" id="MBN3271330.1"/>
    </source>
</evidence>
<keyword evidence="1" id="KW-0547">Nucleotide-binding</keyword>
<feature type="non-terminal residue" evidence="4">
    <location>
        <position position="1"/>
    </location>
</feature>
<dbReference type="Pfam" id="PF17921">
    <property type="entry name" value="Integrase_H2C2"/>
    <property type="match status" value="1"/>
</dbReference>
<evidence type="ECO:0000259" key="3">
    <source>
        <dbReference type="PROSITE" id="PS50994"/>
    </source>
</evidence>
<dbReference type="PROSITE" id="PS51419">
    <property type="entry name" value="RAB"/>
    <property type="match status" value="1"/>
</dbReference>
<organism evidence="4 5">
    <name type="scientific">Polyodon spathula</name>
    <name type="common">North American paddlefish</name>
    <name type="synonym">Squalus spathula</name>
    <dbReference type="NCBI Taxonomy" id="7913"/>
    <lineage>
        <taxon>Eukaryota</taxon>
        <taxon>Metazoa</taxon>
        <taxon>Chordata</taxon>
        <taxon>Craniata</taxon>
        <taxon>Vertebrata</taxon>
        <taxon>Euteleostomi</taxon>
        <taxon>Actinopterygii</taxon>
        <taxon>Chondrostei</taxon>
        <taxon>Acipenseriformes</taxon>
        <taxon>Polyodontidae</taxon>
        <taxon>Polyodon</taxon>
    </lineage>
</organism>
<dbReference type="Pfam" id="PF00665">
    <property type="entry name" value="rve"/>
    <property type="match status" value="1"/>
</dbReference>
<dbReference type="InterPro" id="IPR003578">
    <property type="entry name" value="Small_GTPase_Rho"/>
</dbReference>
<dbReference type="SUPFAM" id="SSF53098">
    <property type="entry name" value="Ribonuclease H-like"/>
    <property type="match status" value="1"/>
</dbReference>
<dbReference type="InterPro" id="IPR012337">
    <property type="entry name" value="RNaseH-like_sf"/>
</dbReference>
<protein>
    <submittedName>
        <fullName evidence="4">RND2 protein</fullName>
    </submittedName>
</protein>
<dbReference type="SMART" id="SM00174">
    <property type="entry name" value="RHO"/>
    <property type="match status" value="1"/>
</dbReference>
<dbReference type="Proteomes" id="UP001166093">
    <property type="component" value="Unassembled WGS sequence"/>
</dbReference>